<sequence length="56" mass="6515">MTFNIEIKGIGVKHLKHGVTEIHSFRYNIYSRAKSNHNRTHLLIKYCRLQTDTSSG</sequence>
<dbReference type="EMBL" id="GBXM01032344">
    <property type="protein sequence ID" value="JAH76233.1"/>
    <property type="molecule type" value="Transcribed_RNA"/>
</dbReference>
<dbReference type="AlphaFoldDB" id="A0A0E9VGE0"/>
<name>A0A0E9VGE0_ANGAN</name>
<proteinExistence type="predicted"/>
<accession>A0A0E9VGE0</accession>
<reference evidence="1" key="1">
    <citation type="submission" date="2014-11" db="EMBL/GenBank/DDBJ databases">
        <authorList>
            <person name="Amaro Gonzalez C."/>
        </authorList>
    </citation>
    <scope>NUCLEOTIDE SEQUENCE</scope>
</reference>
<protein>
    <submittedName>
        <fullName evidence="1">Uncharacterized protein</fullName>
    </submittedName>
</protein>
<evidence type="ECO:0000313" key="1">
    <source>
        <dbReference type="EMBL" id="JAH76233.1"/>
    </source>
</evidence>
<reference evidence="1" key="2">
    <citation type="journal article" date="2015" name="Fish Shellfish Immunol.">
        <title>Early steps in the European eel (Anguilla anguilla)-Vibrio vulnificus interaction in the gills: Role of the RtxA13 toxin.</title>
        <authorList>
            <person name="Callol A."/>
            <person name="Pajuelo D."/>
            <person name="Ebbesson L."/>
            <person name="Teles M."/>
            <person name="MacKenzie S."/>
            <person name="Amaro C."/>
        </authorList>
    </citation>
    <scope>NUCLEOTIDE SEQUENCE</scope>
</reference>
<organism evidence="1">
    <name type="scientific">Anguilla anguilla</name>
    <name type="common">European freshwater eel</name>
    <name type="synonym">Muraena anguilla</name>
    <dbReference type="NCBI Taxonomy" id="7936"/>
    <lineage>
        <taxon>Eukaryota</taxon>
        <taxon>Metazoa</taxon>
        <taxon>Chordata</taxon>
        <taxon>Craniata</taxon>
        <taxon>Vertebrata</taxon>
        <taxon>Euteleostomi</taxon>
        <taxon>Actinopterygii</taxon>
        <taxon>Neopterygii</taxon>
        <taxon>Teleostei</taxon>
        <taxon>Anguilliformes</taxon>
        <taxon>Anguillidae</taxon>
        <taxon>Anguilla</taxon>
    </lineage>
</organism>